<dbReference type="EMBL" id="PUHZ01000006">
    <property type="protein sequence ID" value="PQO47053.1"/>
    <property type="molecule type" value="Genomic_DNA"/>
</dbReference>
<protein>
    <recommendedName>
        <fullName evidence="2">Gingipain domain-containing protein</fullName>
    </recommendedName>
</protein>
<comment type="caution">
    <text evidence="3">The sequence shown here is derived from an EMBL/GenBank/DDBJ whole genome shotgun (WGS) entry which is preliminary data.</text>
</comment>
<proteinExistence type="predicted"/>
<dbReference type="GO" id="GO:0006508">
    <property type="term" value="P:proteolysis"/>
    <property type="evidence" value="ECO:0007669"/>
    <property type="project" value="InterPro"/>
</dbReference>
<evidence type="ECO:0000256" key="1">
    <source>
        <dbReference type="ARBA" id="ARBA00022729"/>
    </source>
</evidence>
<evidence type="ECO:0000259" key="2">
    <source>
        <dbReference type="Pfam" id="PF01364"/>
    </source>
</evidence>
<dbReference type="Gene3D" id="3.40.50.10390">
    <property type="entry name" value="Gingipain r, domain 1"/>
    <property type="match status" value="1"/>
</dbReference>
<dbReference type="RefSeq" id="WP_105334503.1">
    <property type="nucleotide sequence ID" value="NZ_PUHZ01000006.1"/>
</dbReference>
<dbReference type="Pfam" id="PF01364">
    <property type="entry name" value="Peptidase_C25"/>
    <property type="match status" value="1"/>
</dbReference>
<accession>A0A2S8GRJ8</accession>
<dbReference type="InterPro" id="IPR001769">
    <property type="entry name" value="Gingipain"/>
</dbReference>
<sequence>MTPILLLALMMAPPETPAAEAYDTLVVCPEPYVEAMQPWFAYRTAQGHKIGVVTDTSSKENIRGSIRQAAQAGQLQQVLLVGDVIADGSKDIGVPVHYQKAIVNVHFGSEPEIPTDNYYADLDDDQVPDIAVGRFSVNSADELKTIVAKTIEYETQAKAGNWRRRLHFVAGLGGFGSVVDTILESATKKFLTDEIPAHFDTVVAQGSWQSPYCPDPREFRDEVVRQLSDGSLFWVYMGHGHYEHLDYVRVPDNSFPILSSQDVAAVRNEGCPPIAIFLACYTGAFDAPRVCLAESLHRSPGGPVAVFAGSRVTMPYAMSVMGTEMMQQYFQEQQPTLGQLILEAKRQSIQLQGKTGNRKMLDTMAQLVSPKPKLLKEERYEHLALFNLLGDPLLALPHASPVELKAPKSAHPGETIEIAGQTNTPGKVHVELVCRRDGFVTPLPKRLEYQDDHAQLTSYNEVFRTANNRSWHSIDVDATEGEFLTQLKIPDNCQGPCHVRVWVEGVSQVGLGSQDIEIIPLPTKGTVSSEMVTK</sequence>
<name>A0A2S8GRJ8_9BACT</name>
<dbReference type="Proteomes" id="UP000237819">
    <property type="component" value="Unassembled WGS sequence"/>
</dbReference>
<dbReference type="InterPro" id="IPR029030">
    <property type="entry name" value="Caspase-like_dom_sf"/>
</dbReference>
<organism evidence="3 4">
    <name type="scientific">Blastopirellula marina</name>
    <dbReference type="NCBI Taxonomy" id="124"/>
    <lineage>
        <taxon>Bacteria</taxon>
        <taxon>Pseudomonadati</taxon>
        <taxon>Planctomycetota</taxon>
        <taxon>Planctomycetia</taxon>
        <taxon>Pirellulales</taxon>
        <taxon>Pirellulaceae</taxon>
        <taxon>Blastopirellula</taxon>
    </lineage>
</organism>
<reference evidence="3 4" key="1">
    <citation type="submission" date="2018-02" db="EMBL/GenBank/DDBJ databases">
        <title>Comparative genomes isolates from brazilian mangrove.</title>
        <authorList>
            <person name="Araujo J.E."/>
            <person name="Taketani R.G."/>
            <person name="Silva M.C.P."/>
            <person name="Loureco M.V."/>
            <person name="Andreote F.D."/>
        </authorList>
    </citation>
    <scope>NUCLEOTIDE SEQUENCE [LARGE SCALE GENOMIC DNA]</scope>
    <source>
        <strain evidence="3 4">Nap-Phe MGV</strain>
    </source>
</reference>
<dbReference type="OrthoDB" id="292502at2"/>
<dbReference type="SUPFAM" id="SSF52129">
    <property type="entry name" value="Caspase-like"/>
    <property type="match status" value="1"/>
</dbReference>
<evidence type="ECO:0000313" key="4">
    <source>
        <dbReference type="Proteomes" id="UP000237819"/>
    </source>
</evidence>
<dbReference type="Gene3D" id="3.40.50.1460">
    <property type="match status" value="1"/>
</dbReference>
<dbReference type="AlphaFoldDB" id="A0A2S8GRJ8"/>
<feature type="domain" description="Gingipain" evidence="2">
    <location>
        <begin position="25"/>
        <end position="396"/>
    </location>
</feature>
<keyword evidence="1" id="KW-0732">Signal</keyword>
<dbReference type="GO" id="GO:0008234">
    <property type="term" value="F:cysteine-type peptidase activity"/>
    <property type="evidence" value="ECO:0007669"/>
    <property type="project" value="InterPro"/>
</dbReference>
<dbReference type="InterPro" id="IPR029031">
    <property type="entry name" value="Gingipain_N_sf"/>
</dbReference>
<gene>
    <name evidence="3" type="ORF">C5Y93_06055</name>
</gene>
<evidence type="ECO:0000313" key="3">
    <source>
        <dbReference type="EMBL" id="PQO47053.1"/>
    </source>
</evidence>